<reference evidence="4" key="2">
    <citation type="submission" date="2017-02" db="EMBL/GenBank/DDBJ databases">
        <title>Sunflower complete genome.</title>
        <authorList>
            <person name="Langlade N."/>
            <person name="Munos S."/>
        </authorList>
    </citation>
    <scope>NUCLEOTIDE SEQUENCE [LARGE SCALE GENOMIC DNA]</scope>
    <source>
        <tissue evidence="4">Leaves</tissue>
    </source>
</reference>
<organism evidence="4 5">
    <name type="scientific">Helianthus annuus</name>
    <name type="common">Common sunflower</name>
    <dbReference type="NCBI Taxonomy" id="4232"/>
    <lineage>
        <taxon>Eukaryota</taxon>
        <taxon>Viridiplantae</taxon>
        <taxon>Streptophyta</taxon>
        <taxon>Embryophyta</taxon>
        <taxon>Tracheophyta</taxon>
        <taxon>Spermatophyta</taxon>
        <taxon>Magnoliopsida</taxon>
        <taxon>eudicotyledons</taxon>
        <taxon>Gunneridae</taxon>
        <taxon>Pentapetalae</taxon>
        <taxon>asterids</taxon>
        <taxon>campanulids</taxon>
        <taxon>Asterales</taxon>
        <taxon>Asteraceae</taxon>
        <taxon>Asteroideae</taxon>
        <taxon>Heliantheae alliance</taxon>
        <taxon>Heliantheae</taxon>
        <taxon>Helianthus</taxon>
    </lineage>
</organism>
<gene>
    <name evidence="4" type="ORF">HannXRQ_Chr04g0105041</name>
    <name evidence="3" type="ORF">HanXRQr2_Chr04g0159181</name>
</gene>
<keyword evidence="2" id="KW-0732">Signal</keyword>
<evidence type="ECO:0008006" key="6">
    <source>
        <dbReference type="Google" id="ProtNLM"/>
    </source>
</evidence>
<dbReference type="Proteomes" id="UP000215914">
    <property type="component" value="Chromosome 4"/>
</dbReference>
<dbReference type="InParanoid" id="A0A251UYS5"/>
<dbReference type="EMBL" id="CM007893">
    <property type="protein sequence ID" value="OTG27892.1"/>
    <property type="molecule type" value="Genomic_DNA"/>
</dbReference>
<feature type="chain" id="PRO_5013281703" description="Secreted protein" evidence="2">
    <location>
        <begin position="17"/>
        <end position="133"/>
    </location>
</feature>
<dbReference type="AlphaFoldDB" id="A0A251UYS5"/>
<sequence>MMVLMMMKWWCWPTAALTAGAMPSTAVAVMVVVLFTFQVCGLVQVQLSVGSGDISGLGSVRFNKTGYGSNLVHLGSRYGSGQSRSTGESGQPGSDPVNSVSAQSRLVKIGQQKSTVKLGKRQSKQSTQRPGML</sequence>
<feature type="region of interest" description="Disordered" evidence="1">
    <location>
        <begin position="75"/>
        <end position="133"/>
    </location>
</feature>
<evidence type="ECO:0000256" key="1">
    <source>
        <dbReference type="SAM" id="MobiDB-lite"/>
    </source>
</evidence>
<dbReference type="Gramene" id="mRNA:HanXRQr2_Chr04g0159181">
    <property type="protein sequence ID" value="mRNA:HanXRQr2_Chr04g0159181"/>
    <property type="gene ID" value="HanXRQr2_Chr04g0159181"/>
</dbReference>
<feature type="compositionally biased region" description="Polar residues" evidence="1">
    <location>
        <begin position="79"/>
        <end position="104"/>
    </location>
</feature>
<name>A0A251UYS5_HELAN</name>
<evidence type="ECO:0000313" key="5">
    <source>
        <dbReference type="Proteomes" id="UP000215914"/>
    </source>
</evidence>
<keyword evidence="5" id="KW-1185">Reference proteome</keyword>
<reference evidence="3 5" key="1">
    <citation type="journal article" date="2017" name="Nature">
        <title>The sunflower genome provides insights into oil metabolism, flowering and Asterid evolution.</title>
        <authorList>
            <person name="Badouin H."/>
            <person name="Gouzy J."/>
            <person name="Grassa C.J."/>
            <person name="Murat F."/>
            <person name="Staton S.E."/>
            <person name="Cottret L."/>
            <person name="Lelandais-Briere C."/>
            <person name="Owens G.L."/>
            <person name="Carrere S."/>
            <person name="Mayjonade B."/>
            <person name="Legrand L."/>
            <person name="Gill N."/>
            <person name="Kane N.C."/>
            <person name="Bowers J.E."/>
            <person name="Hubner S."/>
            <person name="Bellec A."/>
            <person name="Berard A."/>
            <person name="Berges H."/>
            <person name="Blanchet N."/>
            <person name="Boniface M.C."/>
            <person name="Brunel D."/>
            <person name="Catrice O."/>
            <person name="Chaidir N."/>
            <person name="Claudel C."/>
            <person name="Donnadieu C."/>
            <person name="Faraut T."/>
            <person name="Fievet G."/>
            <person name="Helmstetter N."/>
            <person name="King M."/>
            <person name="Knapp S.J."/>
            <person name="Lai Z."/>
            <person name="Le Paslier M.C."/>
            <person name="Lippi Y."/>
            <person name="Lorenzon L."/>
            <person name="Mandel J.R."/>
            <person name="Marage G."/>
            <person name="Marchand G."/>
            <person name="Marquand E."/>
            <person name="Bret-Mestries E."/>
            <person name="Morien E."/>
            <person name="Nambeesan S."/>
            <person name="Nguyen T."/>
            <person name="Pegot-Espagnet P."/>
            <person name="Pouilly N."/>
            <person name="Raftis F."/>
            <person name="Sallet E."/>
            <person name="Schiex T."/>
            <person name="Thomas J."/>
            <person name="Vandecasteele C."/>
            <person name="Vares D."/>
            <person name="Vear F."/>
            <person name="Vautrin S."/>
            <person name="Crespi M."/>
            <person name="Mangin B."/>
            <person name="Burke J.M."/>
            <person name="Salse J."/>
            <person name="Munos S."/>
            <person name="Vincourt P."/>
            <person name="Rieseberg L.H."/>
            <person name="Langlade N.B."/>
        </authorList>
    </citation>
    <scope>NUCLEOTIDE SEQUENCE [LARGE SCALE GENOMIC DNA]</scope>
    <source>
        <strain evidence="5">cv. SF193</strain>
        <tissue evidence="3">Leaves</tissue>
    </source>
</reference>
<feature type="compositionally biased region" description="Polar residues" evidence="1">
    <location>
        <begin position="124"/>
        <end position="133"/>
    </location>
</feature>
<evidence type="ECO:0000313" key="4">
    <source>
        <dbReference type="EMBL" id="OTG27892.1"/>
    </source>
</evidence>
<reference evidence="3" key="3">
    <citation type="submission" date="2020-06" db="EMBL/GenBank/DDBJ databases">
        <title>Helianthus annuus Genome sequencing and assembly Release 2.</title>
        <authorList>
            <person name="Gouzy J."/>
            <person name="Langlade N."/>
            <person name="Munos S."/>
        </authorList>
    </citation>
    <scope>NUCLEOTIDE SEQUENCE</scope>
    <source>
        <tissue evidence="3">Leaves</tissue>
    </source>
</reference>
<proteinExistence type="predicted"/>
<feature type="signal peptide" evidence="2">
    <location>
        <begin position="1"/>
        <end position="16"/>
    </location>
</feature>
<protein>
    <recommendedName>
        <fullName evidence="6">Secreted protein</fullName>
    </recommendedName>
</protein>
<accession>A0A251UYS5</accession>
<evidence type="ECO:0000256" key="2">
    <source>
        <dbReference type="SAM" id="SignalP"/>
    </source>
</evidence>
<dbReference type="EMBL" id="MNCJ02000319">
    <property type="protein sequence ID" value="KAF5809606.1"/>
    <property type="molecule type" value="Genomic_DNA"/>
</dbReference>
<evidence type="ECO:0000313" key="3">
    <source>
        <dbReference type="EMBL" id="KAF5809606.1"/>
    </source>
</evidence>